<sequence>DRNITLPDIGSDTTKGTDTTMKVEDMTPESVAAQIAGNIFVK</sequence>
<feature type="non-terminal residue" evidence="2">
    <location>
        <position position="1"/>
    </location>
</feature>
<evidence type="ECO:0000256" key="1">
    <source>
        <dbReference type="SAM" id="MobiDB-lite"/>
    </source>
</evidence>
<dbReference type="EMBL" id="BARS01024281">
    <property type="protein sequence ID" value="GAG06028.1"/>
    <property type="molecule type" value="Genomic_DNA"/>
</dbReference>
<gene>
    <name evidence="2" type="ORF">S01H1_38556</name>
</gene>
<accession>X0V0I3</accession>
<evidence type="ECO:0000313" key="2">
    <source>
        <dbReference type="EMBL" id="GAG06028.1"/>
    </source>
</evidence>
<reference evidence="2" key="1">
    <citation type="journal article" date="2014" name="Front. Microbiol.">
        <title>High frequency of phylogenetically diverse reductive dehalogenase-homologous genes in deep subseafloor sedimentary metagenomes.</title>
        <authorList>
            <person name="Kawai M."/>
            <person name="Futagami T."/>
            <person name="Toyoda A."/>
            <person name="Takaki Y."/>
            <person name="Nishi S."/>
            <person name="Hori S."/>
            <person name="Arai W."/>
            <person name="Tsubouchi T."/>
            <person name="Morono Y."/>
            <person name="Uchiyama I."/>
            <person name="Ito T."/>
            <person name="Fujiyama A."/>
            <person name="Inagaki F."/>
            <person name="Takami H."/>
        </authorList>
    </citation>
    <scope>NUCLEOTIDE SEQUENCE</scope>
    <source>
        <strain evidence="2">Expedition CK06-06</strain>
    </source>
</reference>
<proteinExistence type="predicted"/>
<feature type="compositionally biased region" description="Polar residues" evidence="1">
    <location>
        <begin position="11"/>
        <end position="20"/>
    </location>
</feature>
<protein>
    <submittedName>
        <fullName evidence="2">Uncharacterized protein</fullName>
    </submittedName>
</protein>
<dbReference type="AlphaFoldDB" id="X0V0I3"/>
<organism evidence="2">
    <name type="scientific">marine sediment metagenome</name>
    <dbReference type="NCBI Taxonomy" id="412755"/>
    <lineage>
        <taxon>unclassified sequences</taxon>
        <taxon>metagenomes</taxon>
        <taxon>ecological metagenomes</taxon>
    </lineage>
</organism>
<comment type="caution">
    <text evidence="2">The sequence shown here is derived from an EMBL/GenBank/DDBJ whole genome shotgun (WGS) entry which is preliminary data.</text>
</comment>
<feature type="region of interest" description="Disordered" evidence="1">
    <location>
        <begin position="1"/>
        <end position="20"/>
    </location>
</feature>
<name>X0V0I3_9ZZZZ</name>